<protein>
    <submittedName>
        <fullName evidence="2">Alpha/beta hydrolase</fullName>
    </submittedName>
</protein>
<evidence type="ECO:0000313" key="3">
    <source>
        <dbReference type="Proteomes" id="UP001202961"/>
    </source>
</evidence>
<keyword evidence="1" id="KW-1133">Transmembrane helix</keyword>
<sequence length="334" mass="36640">MSQRRPLDCCRSRSSLGSGPYLGFRRVTAAVAIGLVAVFSVIALSSPIAAQTRGKSAAKEEEDPALKPRPEKLVTKDNVNLSTFYFPSKLGKEAPPVILVHEWKGQAAPYLKLCMALREAGFAVLVVEYRGHGNSKTFTDVSGNQENFNIATMGRRDVDAIVRFDIEEAKQFLKGENNAGRLNLNALCMIGIKEGSIIAGYWAARDWKIPSVGRMKQGQDVKALVYVSPEKNLNGLSMNMPVTDMALVRLPTLIIAGKDSSQGKDAERMGSRLETVKKKLHRGSAVGFEMVLPQTNLSGPALVNEESTVIPKIIEFLKANVRISKTENPWIERQ</sequence>
<organism evidence="2 3">
    <name type="scientific">Aporhodopirellula aestuarii</name>
    <dbReference type="NCBI Taxonomy" id="2950107"/>
    <lineage>
        <taxon>Bacteria</taxon>
        <taxon>Pseudomonadati</taxon>
        <taxon>Planctomycetota</taxon>
        <taxon>Planctomycetia</taxon>
        <taxon>Pirellulales</taxon>
        <taxon>Pirellulaceae</taxon>
        <taxon>Aporhodopirellula</taxon>
    </lineage>
</organism>
<evidence type="ECO:0000313" key="2">
    <source>
        <dbReference type="EMBL" id="MCM2373553.1"/>
    </source>
</evidence>
<proteinExistence type="predicted"/>
<feature type="transmembrane region" description="Helical" evidence="1">
    <location>
        <begin position="27"/>
        <end position="50"/>
    </location>
</feature>
<name>A0ABT0UAY9_9BACT</name>
<keyword evidence="2" id="KW-0378">Hydrolase</keyword>
<evidence type="ECO:0000256" key="1">
    <source>
        <dbReference type="SAM" id="Phobius"/>
    </source>
</evidence>
<accession>A0ABT0UAY9</accession>
<dbReference type="Gene3D" id="3.40.50.1820">
    <property type="entry name" value="alpha/beta hydrolase"/>
    <property type="match status" value="1"/>
</dbReference>
<dbReference type="Proteomes" id="UP001202961">
    <property type="component" value="Unassembled WGS sequence"/>
</dbReference>
<dbReference type="GO" id="GO:0016787">
    <property type="term" value="F:hydrolase activity"/>
    <property type="evidence" value="ECO:0007669"/>
    <property type="project" value="UniProtKB-KW"/>
</dbReference>
<gene>
    <name evidence="2" type="ORF">NB063_23320</name>
</gene>
<keyword evidence="1" id="KW-0472">Membrane</keyword>
<dbReference type="InterPro" id="IPR029058">
    <property type="entry name" value="AB_hydrolase_fold"/>
</dbReference>
<dbReference type="EMBL" id="JAMQBK010000062">
    <property type="protein sequence ID" value="MCM2373553.1"/>
    <property type="molecule type" value="Genomic_DNA"/>
</dbReference>
<keyword evidence="1" id="KW-0812">Transmembrane</keyword>
<keyword evidence="3" id="KW-1185">Reference proteome</keyword>
<dbReference type="RefSeq" id="WP_250931307.1">
    <property type="nucleotide sequence ID" value="NZ_JAMQBK010000062.1"/>
</dbReference>
<dbReference type="SUPFAM" id="SSF53474">
    <property type="entry name" value="alpha/beta-Hydrolases"/>
    <property type="match status" value="1"/>
</dbReference>
<comment type="caution">
    <text evidence="2">The sequence shown here is derived from an EMBL/GenBank/DDBJ whole genome shotgun (WGS) entry which is preliminary data.</text>
</comment>
<reference evidence="2 3" key="1">
    <citation type="journal article" date="2022" name="Syst. Appl. Microbiol.">
        <title>Rhodopirellula aestuarii sp. nov., a novel member of the genus Rhodopirellula isolated from brackish sediments collected in the Tagus River estuary, Portugal.</title>
        <authorList>
            <person name="Vitorino I.R."/>
            <person name="Klimek D."/>
            <person name="Calusinska M."/>
            <person name="Lobo-da-Cunha A."/>
            <person name="Vasconcelos V."/>
            <person name="Lage O.M."/>
        </authorList>
    </citation>
    <scope>NUCLEOTIDE SEQUENCE [LARGE SCALE GENOMIC DNA]</scope>
    <source>
        <strain evidence="2 3">ICT_H3.1</strain>
    </source>
</reference>